<evidence type="ECO:0000256" key="1">
    <source>
        <dbReference type="SAM" id="MobiDB-lite"/>
    </source>
</evidence>
<dbReference type="FunCoup" id="A0A6J2S4V7">
    <property type="interactions" value="587"/>
</dbReference>
<dbReference type="CTD" id="157697"/>
<feature type="compositionally biased region" description="Polar residues" evidence="1">
    <location>
        <begin position="45"/>
        <end position="63"/>
    </location>
</feature>
<sequence>MARRKEVFHSKVLQRLYPAPPKLKKEPSPPRIVDALSQNKHVERNASQQDTAIGDAGTTQSAANLGRRMYTALPPPADYKTDSEKSVTLPQLESINSAEDPAEESVQDDSEELDQDQEEEERRRKRRRRKRKPSIHHDSGIDGTAPVREAGTCQSQTPVDEGAEHISRNKKRKLKKKRHKEKLLSMGLMPRAAALEFTYRKDGEEEKDEEEEERRAAEVSDFLRTTMEIYMSDYSLRRDKLPLLSGTVDDLLSSMASGGQTTSVLKQLYSLKAFVQQQQTDKLEKALEEFYNTSPLSAEETTAVASLFQYWITDILPVQGDKKTELSTEAPSRQ</sequence>
<dbReference type="AlphaFoldDB" id="A0A6J2S4V7"/>
<name>A0A6J2S4V7_COTGO</name>
<dbReference type="InterPro" id="IPR026719">
    <property type="entry name" value="ERICH1"/>
</dbReference>
<feature type="region of interest" description="Disordered" evidence="1">
    <location>
        <begin position="18"/>
        <end position="180"/>
    </location>
</feature>
<dbReference type="KEGG" id="cgob:115027451"/>
<reference evidence="3" key="1">
    <citation type="submission" date="2025-08" db="UniProtKB">
        <authorList>
            <consortium name="RefSeq"/>
        </authorList>
    </citation>
    <scope>IDENTIFICATION</scope>
</reference>
<dbReference type="OrthoDB" id="6151351at2759"/>
<gene>
    <name evidence="3" type="primary">erich1</name>
</gene>
<feature type="compositionally biased region" description="Acidic residues" evidence="1">
    <location>
        <begin position="100"/>
        <end position="119"/>
    </location>
</feature>
<dbReference type="PANTHER" id="PTHR22444:SF1">
    <property type="entry name" value="GLUTAMATE-RICH PROTEIN 1"/>
    <property type="match status" value="1"/>
</dbReference>
<feature type="compositionally biased region" description="Polar residues" evidence="1">
    <location>
        <begin position="86"/>
        <end position="97"/>
    </location>
</feature>
<evidence type="ECO:0000313" key="3">
    <source>
        <dbReference type="RefSeq" id="XP_029316650.1"/>
    </source>
</evidence>
<dbReference type="PANTHER" id="PTHR22444">
    <property type="entry name" value="GLUTAMATE-RICH PROTEIN 1"/>
    <property type="match status" value="1"/>
</dbReference>
<feature type="compositionally biased region" description="Basic residues" evidence="1">
    <location>
        <begin position="168"/>
        <end position="180"/>
    </location>
</feature>
<proteinExistence type="predicted"/>
<evidence type="ECO:0000313" key="2">
    <source>
        <dbReference type="Proteomes" id="UP000504630"/>
    </source>
</evidence>
<keyword evidence="2" id="KW-1185">Reference proteome</keyword>
<feature type="compositionally biased region" description="Basic residues" evidence="1">
    <location>
        <begin position="123"/>
        <end position="134"/>
    </location>
</feature>
<dbReference type="InParanoid" id="A0A6J2S4V7"/>
<accession>A0A6J2S4V7</accession>
<dbReference type="RefSeq" id="XP_029316650.1">
    <property type="nucleotide sequence ID" value="XM_029460790.1"/>
</dbReference>
<organism evidence="2 3">
    <name type="scientific">Cottoperca gobio</name>
    <name type="common">Frogmouth</name>
    <name type="synonym">Aphritis gobio</name>
    <dbReference type="NCBI Taxonomy" id="56716"/>
    <lineage>
        <taxon>Eukaryota</taxon>
        <taxon>Metazoa</taxon>
        <taxon>Chordata</taxon>
        <taxon>Craniata</taxon>
        <taxon>Vertebrata</taxon>
        <taxon>Euteleostomi</taxon>
        <taxon>Actinopterygii</taxon>
        <taxon>Neopterygii</taxon>
        <taxon>Teleostei</taxon>
        <taxon>Neoteleostei</taxon>
        <taxon>Acanthomorphata</taxon>
        <taxon>Eupercaria</taxon>
        <taxon>Perciformes</taxon>
        <taxon>Notothenioidei</taxon>
        <taxon>Bovichtidae</taxon>
        <taxon>Cottoperca</taxon>
    </lineage>
</organism>
<dbReference type="GeneID" id="115027451"/>
<protein>
    <submittedName>
        <fullName evidence="3">Glutamate-rich protein 1</fullName>
    </submittedName>
</protein>
<dbReference type="Proteomes" id="UP000504630">
    <property type="component" value="Chromosome 22"/>
</dbReference>